<name>A0AAV5TGV6_9BILA</name>
<evidence type="ECO:0000313" key="1">
    <source>
        <dbReference type="EMBL" id="GMS92766.1"/>
    </source>
</evidence>
<dbReference type="PANTHER" id="PTHR31751">
    <property type="entry name" value="SI:CH211-108C17.2-RELATED-RELATED"/>
    <property type="match status" value="1"/>
</dbReference>
<protein>
    <recommendedName>
        <fullName evidence="3">Ribosomal protein</fullName>
    </recommendedName>
</protein>
<evidence type="ECO:0008006" key="3">
    <source>
        <dbReference type="Google" id="ProtNLM"/>
    </source>
</evidence>
<sequence>MHRIEEMSGRSEHNLWWSIRSSKSGDEAREKLQSCLKHIVGVHSWEKDRNFKLIKKCAFHPATHVARVPLLDPKKGAFKALEALINSKSVMDQIGRISPDIGTSEVEGFNHLAGIHAPKDHYFSEKGHDLRSRVTILRHNSAQ</sequence>
<dbReference type="Proteomes" id="UP001432027">
    <property type="component" value="Unassembled WGS sequence"/>
</dbReference>
<organism evidence="1 2">
    <name type="scientific">Pristionchus entomophagus</name>
    <dbReference type="NCBI Taxonomy" id="358040"/>
    <lineage>
        <taxon>Eukaryota</taxon>
        <taxon>Metazoa</taxon>
        <taxon>Ecdysozoa</taxon>
        <taxon>Nematoda</taxon>
        <taxon>Chromadorea</taxon>
        <taxon>Rhabditida</taxon>
        <taxon>Rhabditina</taxon>
        <taxon>Diplogasteromorpha</taxon>
        <taxon>Diplogasteroidea</taxon>
        <taxon>Neodiplogasteridae</taxon>
        <taxon>Pristionchus</taxon>
    </lineage>
</organism>
<dbReference type="AlphaFoldDB" id="A0AAV5TGV6"/>
<reference evidence="1" key="1">
    <citation type="submission" date="2023-10" db="EMBL/GenBank/DDBJ databases">
        <title>Genome assembly of Pristionchus species.</title>
        <authorList>
            <person name="Yoshida K."/>
            <person name="Sommer R.J."/>
        </authorList>
    </citation>
    <scope>NUCLEOTIDE SEQUENCE</scope>
    <source>
        <strain evidence="1">RS0144</strain>
    </source>
</reference>
<keyword evidence="2" id="KW-1185">Reference proteome</keyword>
<feature type="non-terminal residue" evidence="1">
    <location>
        <position position="143"/>
    </location>
</feature>
<proteinExistence type="predicted"/>
<comment type="caution">
    <text evidence="1">The sequence shown here is derived from an EMBL/GenBank/DDBJ whole genome shotgun (WGS) entry which is preliminary data.</text>
</comment>
<evidence type="ECO:0000313" key="2">
    <source>
        <dbReference type="Proteomes" id="UP001432027"/>
    </source>
</evidence>
<dbReference type="PANTHER" id="PTHR31751:SF42">
    <property type="entry name" value="PROTEIN CBG10204"/>
    <property type="match status" value="1"/>
</dbReference>
<dbReference type="EMBL" id="BTSX01000004">
    <property type="protein sequence ID" value="GMS92766.1"/>
    <property type="molecule type" value="Genomic_DNA"/>
</dbReference>
<accession>A0AAV5TGV6</accession>
<gene>
    <name evidence="1" type="ORF">PENTCL1PPCAC_14941</name>
</gene>